<evidence type="ECO:0000313" key="3">
    <source>
        <dbReference type="Proteomes" id="UP001392437"/>
    </source>
</evidence>
<reference evidence="2 3" key="1">
    <citation type="submission" date="2023-01" db="EMBL/GenBank/DDBJ databases">
        <title>Analysis of 21 Apiospora genomes using comparative genomics revels a genus with tremendous synthesis potential of carbohydrate active enzymes and secondary metabolites.</title>
        <authorList>
            <person name="Sorensen T."/>
        </authorList>
    </citation>
    <scope>NUCLEOTIDE SEQUENCE [LARGE SCALE GENOMIC DNA]</scope>
    <source>
        <strain evidence="2 3">CBS 117206</strain>
    </source>
</reference>
<evidence type="ECO:0008006" key="4">
    <source>
        <dbReference type="Google" id="ProtNLM"/>
    </source>
</evidence>
<name>A0AAW0QL42_9PEZI</name>
<feature type="region of interest" description="Disordered" evidence="1">
    <location>
        <begin position="20"/>
        <end position="50"/>
    </location>
</feature>
<feature type="compositionally biased region" description="Basic residues" evidence="1">
    <location>
        <begin position="34"/>
        <end position="44"/>
    </location>
</feature>
<dbReference type="AlphaFoldDB" id="A0AAW0QL42"/>
<evidence type="ECO:0000313" key="2">
    <source>
        <dbReference type="EMBL" id="KAK8106782.1"/>
    </source>
</evidence>
<sequence>MTEQPQTYQHFVPQFILRNFAHPYSPPDDDPNTPKRRKKPRYQKGKPSPGEAVVHAVDLTYDPPRIVETPTKRVLGLIDMYRDTSQPASNQQHIEAMFSKLESRASTALRRITNAFDTGLDAVWLSRGDVNVLRKFLFLLKYRGSAFHRRFYHVDVADYSEPDSPLLRDYMGERGIKRPIDVWLGNLKAIMELEMDPNGDWVF</sequence>
<keyword evidence="3" id="KW-1185">Reference proteome</keyword>
<dbReference type="Pfam" id="PF14022">
    <property type="entry name" value="DUF4238"/>
    <property type="match status" value="1"/>
</dbReference>
<dbReference type="Proteomes" id="UP001392437">
    <property type="component" value="Unassembled WGS sequence"/>
</dbReference>
<gene>
    <name evidence="2" type="ORF">PG999_010141</name>
</gene>
<comment type="caution">
    <text evidence="2">The sequence shown here is derived from an EMBL/GenBank/DDBJ whole genome shotgun (WGS) entry which is preliminary data.</text>
</comment>
<organism evidence="2 3">
    <name type="scientific">Apiospora kogelbergensis</name>
    <dbReference type="NCBI Taxonomy" id="1337665"/>
    <lineage>
        <taxon>Eukaryota</taxon>
        <taxon>Fungi</taxon>
        <taxon>Dikarya</taxon>
        <taxon>Ascomycota</taxon>
        <taxon>Pezizomycotina</taxon>
        <taxon>Sordariomycetes</taxon>
        <taxon>Xylariomycetidae</taxon>
        <taxon>Amphisphaeriales</taxon>
        <taxon>Apiosporaceae</taxon>
        <taxon>Apiospora</taxon>
    </lineage>
</organism>
<dbReference type="EMBL" id="JAQQWP010000008">
    <property type="protein sequence ID" value="KAK8106782.1"/>
    <property type="molecule type" value="Genomic_DNA"/>
</dbReference>
<protein>
    <recommendedName>
        <fullName evidence="4">DUF4238 domain-containing protein</fullName>
    </recommendedName>
</protein>
<proteinExistence type="predicted"/>
<accession>A0AAW0QL42</accession>
<evidence type="ECO:0000256" key="1">
    <source>
        <dbReference type="SAM" id="MobiDB-lite"/>
    </source>
</evidence>
<dbReference type="InterPro" id="IPR025332">
    <property type="entry name" value="DUF4238"/>
</dbReference>